<dbReference type="AlphaFoldDB" id="A0A085VBK0"/>
<accession>A0A085VBK0</accession>
<evidence type="ECO:0000256" key="6">
    <source>
        <dbReference type="ARBA" id="ARBA00022533"/>
    </source>
</evidence>
<dbReference type="InterPro" id="IPR011833">
    <property type="entry name" value="Glycg_phsphrylas"/>
</dbReference>
<gene>
    <name evidence="14" type="ORF">IV02_06675</name>
</gene>
<comment type="subcellular location">
    <subcellularLocation>
        <location evidence="3">Cytoplasm</location>
    </subcellularLocation>
</comment>
<dbReference type="InterPro" id="IPR035090">
    <property type="entry name" value="Pyridoxal_P_attach_site"/>
</dbReference>
<comment type="cofactor">
    <cofactor evidence="2 13">
        <name>pyridoxal 5'-phosphate</name>
        <dbReference type="ChEBI" id="CHEBI:597326"/>
    </cofactor>
</comment>
<keyword evidence="6" id="KW-0021">Allosteric enzyme</keyword>
<evidence type="ECO:0000256" key="5">
    <source>
        <dbReference type="ARBA" id="ARBA00022490"/>
    </source>
</evidence>
<name>A0A085VBK0_PSESX</name>
<dbReference type="RefSeq" id="WP_047573151.1">
    <property type="nucleotide sequence ID" value="NZ_JPQT01000095.1"/>
</dbReference>
<dbReference type="Pfam" id="PF00343">
    <property type="entry name" value="Phosphorylase"/>
    <property type="match status" value="1"/>
</dbReference>
<keyword evidence="7 13" id="KW-0328">Glycosyltransferase</keyword>
<dbReference type="GO" id="GO:0005980">
    <property type="term" value="P:glycogen catabolic process"/>
    <property type="evidence" value="ECO:0007669"/>
    <property type="project" value="UniProtKB-ARBA"/>
</dbReference>
<dbReference type="NCBIfam" id="TIGR02093">
    <property type="entry name" value="P_ylase"/>
    <property type="match status" value="1"/>
</dbReference>
<dbReference type="GO" id="GO:0030170">
    <property type="term" value="F:pyridoxal phosphate binding"/>
    <property type="evidence" value="ECO:0007669"/>
    <property type="project" value="InterPro"/>
</dbReference>
<keyword evidence="8 13" id="KW-0808">Transferase</keyword>
<evidence type="ECO:0000256" key="11">
    <source>
        <dbReference type="ARBA" id="ARBA00025174"/>
    </source>
</evidence>
<evidence type="ECO:0000313" key="15">
    <source>
        <dbReference type="Proteomes" id="UP000028643"/>
    </source>
</evidence>
<dbReference type="GO" id="GO:0005737">
    <property type="term" value="C:cytoplasm"/>
    <property type="evidence" value="ECO:0007669"/>
    <property type="project" value="UniProtKB-SubCell"/>
</dbReference>
<dbReference type="Proteomes" id="UP000028643">
    <property type="component" value="Unassembled WGS sequence"/>
</dbReference>
<keyword evidence="9 12" id="KW-0663">Pyridoxal phosphate</keyword>
<feature type="modified residue" description="N6-(pyridoxal phosphate)lysine" evidence="12">
    <location>
        <position position="666"/>
    </location>
</feature>
<dbReference type="PANTHER" id="PTHR11468:SF3">
    <property type="entry name" value="GLYCOGEN PHOSPHORYLASE, LIVER FORM"/>
    <property type="match status" value="1"/>
</dbReference>
<dbReference type="GO" id="GO:0008184">
    <property type="term" value="F:glycogen phosphorylase activity"/>
    <property type="evidence" value="ECO:0007669"/>
    <property type="project" value="InterPro"/>
</dbReference>
<dbReference type="EC" id="2.4.1.1" evidence="13"/>
<evidence type="ECO:0000256" key="12">
    <source>
        <dbReference type="PIRSR" id="PIRSR000460-1"/>
    </source>
</evidence>
<reference evidence="14 15" key="1">
    <citation type="submission" date="2014-07" db="EMBL/GenBank/DDBJ databases">
        <title>Draft Genome Sequences of Environmental Pseudomonas syringae strains.</title>
        <authorList>
            <person name="Baltrus D.A."/>
            <person name="Berge O."/>
            <person name="Morris C."/>
        </authorList>
    </citation>
    <scope>NUCLEOTIDE SEQUENCE [LARGE SCALE GENOMIC DNA]</scope>
    <source>
        <strain evidence="14 15">CEB003</strain>
    </source>
</reference>
<dbReference type="CDD" id="cd04300">
    <property type="entry name" value="GT35_Glycogen_Phosphorylase"/>
    <property type="match status" value="1"/>
</dbReference>
<evidence type="ECO:0000256" key="10">
    <source>
        <dbReference type="ARBA" id="ARBA00023277"/>
    </source>
</evidence>
<comment type="similarity">
    <text evidence="4 13">Belongs to the glycogen phosphorylase family.</text>
</comment>
<sequence length="816" mass="92000">MSQEPLVRDAEVAAFRAAVLAKLTYAVGKDPDHAFEHDWFEAVALAARDHMVEHWMDHTRQIYRKVQKRVYYLSLEFLIGRLLYDSLSNLGLLEIAREAMTELGVDIERIRLLEPDAALGNGGLGRLAACFMESMSTLGIAGHGYGIRYEHGLFRQAIVDGWQQEQTENWLDFGNPWEFERPEVVYPIGFSGSVETVLNDAGEPHQVWRPSETVRAIAYDTPVVGWRGKSVNTLRLWRARAVGDLHLERFNAGDHFGAVAEVVRAESISRVLYPNDATEAGQELRLRQEYFFVSASLQDLLRRHLNMHATLLDLADHAAIQMNDTHPSIAVAELMRQLIDNHGIAWDTAWKITVGTLAYTNHTLLPEALETWSVGLMERMLPRHMQIIYMINAQHIDTLRAKGIHDFDVLRAVSLIEEDNGRRVRMGNLAFLGSHSVNGVSALHTQLMRKTVFAELHKLYPERINNKTNGITFRRWLFQANPKLTEMLKDALGDEVLDNAETRLIELEPFADKSSFRKQFADQRLHSKRALAAIIHERMGIVVNPAAMFDVQVKRIHEYKRQLLNLFHTVALYQAIRAEPGTDWVPRVKIFAGKAAASYHSAKLIIKLTNDIARTVNNDPTVRGLLKVVFMPNYNVSLAESIIPAADLSEQISTAGLEASGTSNMKFGLNGALTIGTLDGANVEMSELIGQEHMFIFGMTAQEVEAHKQTGDFSAYAAAAASGRLNDVLQAIRGGVFSPDDPNRYVGLIDQLMAYDRFLVCADFDSYWAAQTKVEAHWHDSKEWWRSAVLNTARMGWFSSDRTIREYAGDIWKALD</sequence>
<evidence type="ECO:0000256" key="1">
    <source>
        <dbReference type="ARBA" id="ARBA00001275"/>
    </source>
</evidence>
<keyword evidence="10 13" id="KW-0119">Carbohydrate metabolism</keyword>
<evidence type="ECO:0000256" key="2">
    <source>
        <dbReference type="ARBA" id="ARBA00001933"/>
    </source>
</evidence>
<dbReference type="PATRIC" id="fig|317.174.peg.1359"/>
<dbReference type="PANTHER" id="PTHR11468">
    <property type="entry name" value="GLYCOGEN PHOSPHORYLASE"/>
    <property type="match status" value="1"/>
</dbReference>
<evidence type="ECO:0000256" key="7">
    <source>
        <dbReference type="ARBA" id="ARBA00022676"/>
    </source>
</evidence>
<dbReference type="PROSITE" id="PS00102">
    <property type="entry name" value="PHOSPHORYLASE"/>
    <property type="match status" value="1"/>
</dbReference>
<proteinExistence type="inferred from homology"/>
<comment type="function">
    <text evidence="13">Allosteric enzyme that catalyzes the rate-limiting step in glycogen catabolism, the phosphorolytic cleavage of glycogen to produce glucose-1-phosphate, and plays a central role in maintaining cellular and organismal glucose homeostasis.</text>
</comment>
<dbReference type="EMBL" id="JPQT01000095">
    <property type="protein sequence ID" value="KFE52813.1"/>
    <property type="molecule type" value="Genomic_DNA"/>
</dbReference>
<evidence type="ECO:0000256" key="13">
    <source>
        <dbReference type="RuleBase" id="RU000587"/>
    </source>
</evidence>
<comment type="caution">
    <text evidence="14">The sequence shown here is derived from an EMBL/GenBank/DDBJ whole genome shotgun (WGS) entry which is preliminary data.</text>
</comment>
<evidence type="ECO:0000256" key="4">
    <source>
        <dbReference type="ARBA" id="ARBA00006047"/>
    </source>
</evidence>
<evidence type="ECO:0000256" key="9">
    <source>
        <dbReference type="ARBA" id="ARBA00022898"/>
    </source>
</evidence>
<comment type="catalytic activity">
    <reaction evidence="1 13">
        <text>[(1-&gt;4)-alpha-D-glucosyl](n) + phosphate = [(1-&gt;4)-alpha-D-glucosyl](n-1) + alpha-D-glucose 1-phosphate</text>
        <dbReference type="Rhea" id="RHEA:41732"/>
        <dbReference type="Rhea" id="RHEA-COMP:9584"/>
        <dbReference type="Rhea" id="RHEA-COMP:9586"/>
        <dbReference type="ChEBI" id="CHEBI:15444"/>
        <dbReference type="ChEBI" id="CHEBI:43474"/>
        <dbReference type="ChEBI" id="CHEBI:58601"/>
        <dbReference type="EC" id="2.4.1.1"/>
    </reaction>
</comment>
<evidence type="ECO:0000256" key="3">
    <source>
        <dbReference type="ARBA" id="ARBA00004496"/>
    </source>
</evidence>
<dbReference type="FunFam" id="3.40.50.2000:FF:000153">
    <property type="entry name" value="Alpha-1,4 glucan phosphorylase"/>
    <property type="match status" value="1"/>
</dbReference>
<protein>
    <recommendedName>
        <fullName evidence="13">Alpha-1,4 glucan phosphorylase</fullName>
        <ecNumber evidence="13">2.4.1.1</ecNumber>
    </recommendedName>
</protein>
<evidence type="ECO:0000313" key="14">
    <source>
        <dbReference type="EMBL" id="KFE52813.1"/>
    </source>
</evidence>
<dbReference type="InterPro" id="IPR000811">
    <property type="entry name" value="Glyco_trans_35"/>
</dbReference>
<comment type="function">
    <text evidence="11">Phosphorylase is an important allosteric enzyme in carbohydrate metabolism. Enzymes from different sources differ in their regulatory mechanisms and in their natural substrates. However, all known phosphorylases share catalytic and structural properties.</text>
</comment>
<dbReference type="Gene3D" id="3.40.50.2000">
    <property type="entry name" value="Glycogen Phosphorylase B"/>
    <property type="match status" value="2"/>
</dbReference>
<dbReference type="eggNOG" id="COG0058">
    <property type="taxonomic scope" value="Bacteria"/>
</dbReference>
<dbReference type="FunFam" id="3.40.50.2000:FF:000003">
    <property type="entry name" value="Alpha-1,4 glucan phosphorylase"/>
    <property type="match status" value="1"/>
</dbReference>
<evidence type="ECO:0000256" key="8">
    <source>
        <dbReference type="ARBA" id="ARBA00022679"/>
    </source>
</evidence>
<keyword evidence="5" id="KW-0963">Cytoplasm</keyword>
<organism evidence="14 15">
    <name type="scientific">Pseudomonas syringae</name>
    <dbReference type="NCBI Taxonomy" id="317"/>
    <lineage>
        <taxon>Bacteria</taxon>
        <taxon>Pseudomonadati</taxon>
        <taxon>Pseudomonadota</taxon>
        <taxon>Gammaproteobacteria</taxon>
        <taxon>Pseudomonadales</taxon>
        <taxon>Pseudomonadaceae</taxon>
        <taxon>Pseudomonas</taxon>
    </lineage>
</organism>
<dbReference type="PIRSF" id="PIRSF000460">
    <property type="entry name" value="Pprylas_GlgP"/>
    <property type="match status" value="1"/>
</dbReference>
<dbReference type="SUPFAM" id="SSF53756">
    <property type="entry name" value="UDP-Glycosyltransferase/glycogen phosphorylase"/>
    <property type="match status" value="1"/>
</dbReference>